<feature type="transmembrane region" description="Helical" evidence="7">
    <location>
        <begin position="283"/>
        <end position="309"/>
    </location>
</feature>
<dbReference type="GO" id="GO:0015297">
    <property type="term" value="F:antiporter activity"/>
    <property type="evidence" value="ECO:0007669"/>
    <property type="project" value="InterPro"/>
</dbReference>
<keyword evidence="3" id="KW-1003">Cell membrane</keyword>
<feature type="transmembrane region" description="Helical" evidence="7">
    <location>
        <begin position="430"/>
        <end position="452"/>
    </location>
</feature>
<dbReference type="AlphaFoldDB" id="A0A418V1N4"/>
<dbReference type="PIRSF" id="PIRSF006603">
    <property type="entry name" value="DinF"/>
    <property type="match status" value="1"/>
</dbReference>
<sequence length="504" mass="52042">MVGRAFVPVVRSRPAHREYVVVNGPAHPSKARREAPEPGPRRHTRVDLLLTHPVGWTILRLAIPNSTVMLVQVLIGLLEVYFVARLGLDALAGVTLVFPLLALTVAISQGATGGGIVTSVARALGRGDAAEANAYPWYALVLAVPLGLATTTFMYVFGPPIYRAMGGHGAALAISLQYSGVVFGGATLIWTFNLLLAAVRGTGNLRVPVVVVCSGAAVLVPLSPLLIFGGFGVPALGPIGGGVALLVYYGGGSLAYAVYLWGHRGVLRPSRTPPRLALAPALTVLKIGGVSAIIAASTNVTLTLVTAYVGAHGIAALAGYGSASRLEFLLVPISYGIGGPVGMVVSASLGAGLIERARQAAWTGSAIGAAVTAAIGLVGALFAPQWIALFNDDPVAISAGVQYLHDVGPFFGFFGLGFVLYCVGQATRRLSASLVGALTRALIAAAGGYLLLRWHASLMLNFFAVSAGMMAFGLIPLWSLIRRVGFERPGEASPTVALLKSSSQ</sequence>
<accession>A0A418V1N4</accession>
<dbReference type="PANTHER" id="PTHR43549:SF3">
    <property type="entry name" value="MULTIDRUG RESISTANCE PROTEIN YPNP-RELATED"/>
    <property type="match status" value="1"/>
</dbReference>
<evidence type="ECO:0000256" key="5">
    <source>
        <dbReference type="ARBA" id="ARBA00022989"/>
    </source>
</evidence>
<dbReference type="PANTHER" id="PTHR43549">
    <property type="entry name" value="MULTIDRUG RESISTANCE PROTEIN YPNP-RELATED"/>
    <property type="match status" value="1"/>
</dbReference>
<evidence type="ECO:0000256" key="7">
    <source>
        <dbReference type="SAM" id="Phobius"/>
    </source>
</evidence>
<dbReference type="Proteomes" id="UP000285523">
    <property type="component" value="Unassembled WGS sequence"/>
</dbReference>
<proteinExistence type="predicted"/>
<feature type="transmembrane region" description="Helical" evidence="7">
    <location>
        <begin position="366"/>
        <end position="387"/>
    </location>
</feature>
<comment type="caution">
    <text evidence="8">The sequence shown here is derived from an EMBL/GenBank/DDBJ whole genome shotgun (WGS) entry which is preliminary data.</text>
</comment>
<evidence type="ECO:0000256" key="4">
    <source>
        <dbReference type="ARBA" id="ARBA00022692"/>
    </source>
</evidence>
<dbReference type="InterPro" id="IPR048279">
    <property type="entry name" value="MdtK-like"/>
</dbReference>
<dbReference type="InterPro" id="IPR002528">
    <property type="entry name" value="MATE_fam"/>
</dbReference>
<dbReference type="InterPro" id="IPR052031">
    <property type="entry name" value="Membrane_Transporter-Flippase"/>
</dbReference>
<dbReference type="GO" id="GO:0005886">
    <property type="term" value="C:plasma membrane"/>
    <property type="evidence" value="ECO:0007669"/>
    <property type="project" value="UniProtKB-SubCell"/>
</dbReference>
<name>A0A418V1N4_RHOPL</name>
<dbReference type="GO" id="GO:0042910">
    <property type="term" value="F:xenobiotic transmembrane transporter activity"/>
    <property type="evidence" value="ECO:0007669"/>
    <property type="project" value="InterPro"/>
</dbReference>
<feature type="transmembrane region" description="Helical" evidence="7">
    <location>
        <begin position="178"/>
        <end position="197"/>
    </location>
</feature>
<keyword evidence="6 7" id="KW-0472">Membrane</keyword>
<feature type="transmembrane region" description="Helical" evidence="7">
    <location>
        <begin position="68"/>
        <end position="88"/>
    </location>
</feature>
<evidence type="ECO:0000256" key="1">
    <source>
        <dbReference type="ARBA" id="ARBA00004429"/>
    </source>
</evidence>
<protein>
    <submittedName>
        <fullName evidence="8">MATE family efflux transporter</fullName>
    </submittedName>
</protein>
<evidence type="ECO:0000256" key="3">
    <source>
        <dbReference type="ARBA" id="ARBA00022475"/>
    </source>
</evidence>
<feature type="transmembrane region" description="Helical" evidence="7">
    <location>
        <begin position="239"/>
        <end position="262"/>
    </location>
</feature>
<feature type="transmembrane region" description="Helical" evidence="7">
    <location>
        <begin position="329"/>
        <end position="354"/>
    </location>
</feature>
<feature type="transmembrane region" description="Helical" evidence="7">
    <location>
        <begin position="100"/>
        <end position="125"/>
    </location>
</feature>
<comment type="subcellular location">
    <subcellularLocation>
        <location evidence="1">Cell inner membrane</location>
        <topology evidence="1">Multi-pass membrane protein</topology>
    </subcellularLocation>
</comment>
<keyword evidence="2" id="KW-0813">Transport</keyword>
<feature type="transmembrane region" description="Helical" evidence="7">
    <location>
        <begin position="137"/>
        <end position="158"/>
    </location>
</feature>
<gene>
    <name evidence="8" type="ORF">D4Q52_19365</name>
</gene>
<reference evidence="8 9" key="1">
    <citation type="submission" date="2018-09" db="EMBL/GenBank/DDBJ databases">
        <title>Draft genome sequence of Rhodopseudomonas palustris 2.1.18.</title>
        <authorList>
            <person name="Robertson S.L."/>
            <person name="Meyer T.E."/>
            <person name="Kyndt J.A."/>
        </authorList>
    </citation>
    <scope>NUCLEOTIDE SEQUENCE [LARGE SCALE GENOMIC DNA]</scope>
    <source>
        <strain evidence="8 9">2.1.18</strain>
    </source>
</reference>
<evidence type="ECO:0000256" key="2">
    <source>
        <dbReference type="ARBA" id="ARBA00022448"/>
    </source>
</evidence>
<evidence type="ECO:0000313" key="8">
    <source>
        <dbReference type="EMBL" id="RJF69804.1"/>
    </source>
</evidence>
<evidence type="ECO:0000256" key="6">
    <source>
        <dbReference type="ARBA" id="ARBA00023136"/>
    </source>
</evidence>
<evidence type="ECO:0000313" key="9">
    <source>
        <dbReference type="Proteomes" id="UP000285523"/>
    </source>
</evidence>
<dbReference type="EMBL" id="QYYD01000021">
    <property type="protein sequence ID" value="RJF69804.1"/>
    <property type="molecule type" value="Genomic_DNA"/>
</dbReference>
<keyword evidence="5 7" id="KW-1133">Transmembrane helix</keyword>
<feature type="transmembrane region" description="Helical" evidence="7">
    <location>
        <begin position="458"/>
        <end position="481"/>
    </location>
</feature>
<organism evidence="8 9">
    <name type="scientific">Rhodopseudomonas palustris</name>
    <dbReference type="NCBI Taxonomy" id="1076"/>
    <lineage>
        <taxon>Bacteria</taxon>
        <taxon>Pseudomonadati</taxon>
        <taxon>Pseudomonadota</taxon>
        <taxon>Alphaproteobacteria</taxon>
        <taxon>Hyphomicrobiales</taxon>
        <taxon>Nitrobacteraceae</taxon>
        <taxon>Rhodopseudomonas</taxon>
    </lineage>
</organism>
<keyword evidence="4 7" id="KW-0812">Transmembrane</keyword>
<feature type="transmembrane region" description="Helical" evidence="7">
    <location>
        <begin position="407"/>
        <end position="423"/>
    </location>
</feature>
<dbReference type="OrthoDB" id="9806302at2"/>
<dbReference type="Pfam" id="PF01554">
    <property type="entry name" value="MatE"/>
    <property type="match status" value="2"/>
</dbReference>
<feature type="transmembrane region" description="Helical" evidence="7">
    <location>
        <begin position="209"/>
        <end position="233"/>
    </location>
</feature>